<dbReference type="SMART" id="SM00382">
    <property type="entry name" value="AAA"/>
    <property type="match status" value="1"/>
</dbReference>
<feature type="region of interest" description="Disordered" evidence="18">
    <location>
        <begin position="1"/>
        <end position="28"/>
    </location>
</feature>
<evidence type="ECO:0000256" key="1">
    <source>
        <dbReference type="ARBA" id="ARBA00004370"/>
    </source>
</evidence>
<dbReference type="Gene3D" id="3.40.50.300">
    <property type="entry name" value="P-loop containing nucleotide triphosphate hydrolases"/>
    <property type="match status" value="1"/>
</dbReference>
<dbReference type="Pfam" id="PF06480">
    <property type="entry name" value="FtsH_ext"/>
    <property type="match status" value="1"/>
</dbReference>
<dbReference type="Pfam" id="PF01434">
    <property type="entry name" value="Peptidase_M41"/>
    <property type="match status" value="1"/>
</dbReference>
<dbReference type="RefSeq" id="WP_095986463.1">
    <property type="nucleotide sequence ID" value="NZ_CP022098.1"/>
</dbReference>
<feature type="active site" evidence="16">
    <location>
        <position position="468"/>
    </location>
</feature>
<evidence type="ECO:0000313" key="21">
    <source>
        <dbReference type="Proteomes" id="UP000217257"/>
    </source>
</evidence>
<dbReference type="KEGG" id="cfus:CYFUS_003698"/>
<dbReference type="PANTHER" id="PTHR23076">
    <property type="entry name" value="METALLOPROTEASE M41 FTSH"/>
    <property type="match status" value="1"/>
</dbReference>
<name>A0A250J2S9_9BACT</name>
<dbReference type="SUPFAM" id="SSF52540">
    <property type="entry name" value="P-loop containing nucleoside triphosphate hydrolases"/>
    <property type="match status" value="1"/>
</dbReference>
<dbReference type="Pfam" id="PF17862">
    <property type="entry name" value="AAA_lid_3"/>
    <property type="match status" value="1"/>
</dbReference>
<feature type="binding site" evidence="16">
    <location>
        <begin position="245"/>
        <end position="252"/>
    </location>
    <ligand>
        <name>ATP</name>
        <dbReference type="ChEBI" id="CHEBI:30616"/>
    </ligand>
</feature>
<dbReference type="GO" id="GO:0051301">
    <property type="term" value="P:cell division"/>
    <property type="evidence" value="ECO:0007669"/>
    <property type="project" value="UniProtKB-KW"/>
</dbReference>
<organism evidence="20 21">
    <name type="scientific">Cystobacter fuscus</name>
    <dbReference type="NCBI Taxonomy" id="43"/>
    <lineage>
        <taxon>Bacteria</taxon>
        <taxon>Pseudomonadati</taxon>
        <taxon>Myxococcota</taxon>
        <taxon>Myxococcia</taxon>
        <taxon>Myxococcales</taxon>
        <taxon>Cystobacterineae</taxon>
        <taxon>Archangiaceae</taxon>
        <taxon>Cystobacter</taxon>
    </lineage>
</organism>
<dbReference type="Pfam" id="PF00004">
    <property type="entry name" value="AAA"/>
    <property type="match status" value="1"/>
</dbReference>
<keyword evidence="4" id="KW-0997">Cell inner membrane</keyword>
<dbReference type="Proteomes" id="UP000217257">
    <property type="component" value="Chromosome"/>
</dbReference>
<comment type="function">
    <text evidence="16">Acts as a processive, ATP-dependent zinc metallopeptidase for both cytoplasmic and membrane proteins. Plays a role in the quality control of integral membrane proteins.</text>
</comment>
<comment type="similarity">
    <text evidence="15 16">In the central section; belongs to the AAA ATPase family.</text>
</comment>
<keyword evidence="3 16" id="KW-1003">Cell membrane</keyword>
<dbReference type="GO" id="GO:0005886">
    <property type="term" value="C:plasma membrane"/>
    <property type="evidence" value="ECO:0007669"/>
    <property type="project" value="UniProtKB-SubCell"/>
</dbReference>
<dbReference type="FunFam" id="1.20.58.760:FF:000001">
    <property type="entry name" value="ATP-dependent zinc metalloprotease FtsH"/>
    <property type="match status" value="1"/>
</dbReference>
<evidence type="ECO:0000256" key="4">
    <source>
        <dbReference type="ARBA" id="ARBA00022519"/>
    </source>
</evidence>
<dbReference type="InterPro" id="IPR003960">
    <property type="entry name" value="ATPase_AAA_CS"/>
</dbReference>
<dbReference type="InterPro" id="IPR041569">
    <property type="entry name" value="AAA_lid_3"/>
</dbReference>
<feature type="region of interest" description="Disordered" evidence="18">
    <location>
        <begin position="667"/>
        <end position="689"/>
    </location>
</feature>
<keyword evidence="7 16" id="KW-0479">Metal-binding</keyword>
<dbReference type="InterPro" id="IPR037219">
    <property type="entry name" value="Peptidase_M41-like"/>
</dbReference>
<evidence type="ECO:0000256" key="12">
    <source>
        <dbReference type="ARBA" id="ARBA00022989"/>
    </source>
</evidence>
<dbReference type="InterPro" id="IPR003593">
    <property type="entry name" value="AAA+_ATPase"/>
</dbReference>
<dbReference type="InterPro" id="IPR003959">
    <property type="entry name" value="ATPase_AAA_core"/>
</dbReference>
<keyword evidence="12 16" id="KW-1133">Transmembrane helix</keyword>
<comment type="similarity">
    <text evidence="2 16">In the C-terminal section; belongs to the peptidase M41 family.</text>
</comment>
<evidence type="ECO:0000256" key="14">
    <source>
        <dbReference type="ARBA" id="ARBA00023136"/>
    </source>
</evidence>
<dbReference type="Gene3D" id="1.20.58.760">
    <property type="entry name" value="Peptidase M41"/>
    <property type="match status" value="1"/>
</dbReference>
<protein>
    <recommendedName>
        <fullName evidence="16">ATP-dependent zinc metalloprotease FtsH</fullName>
        <ecNumber evidence="16">3.4.24.-</ecNumber>
    </recommendedName>
</protein>
<evidence type="ECO:0000256" key="3">
    <source>
        <dbReference type="ARBA" id="ARBA00022475"/>
    </source>
</evidence>
<evidence type="ECO:0000256" key="13">
    <source>
        <dbReference type="ARBA" id="ARBA00023049"/>
    </source>
</evidence>
<feature type="binding site" evidence="16">
    <location>
        <position position="467"/>
    </location>
    <ligand>
        <name>Zn(2+)</name>
        <dbReference type="ChEBI" id="CHEBI:29105"/>
        <note>catalytic</note>
    </ligand>
</feature>
<keyword evidence="5 16" id="KW-0645">Protease</keyword>
<evidence type="ECO:0000256" key="9">
    <source>
        <dbReference type="ARBA" id="ARBA00022801"/>
    </source>
</evidence>
<dbReference type="EMBL" id="CP022098">
    <property type="protein sequence ID" value="ATB38265.1"/>
    <property type="molecule type" value="Genomic_DNA"/>
</dbReference>
<dbReference type="Gene3D" id="1.10.8.60">
    <property type="match status" value="1"/>
</dbReference>
<dbReference type="FunFam" id="3.40.50.300:FF:000001">
    <property type="entry name" value="ATP-dependent zinc metalloprotease FtsH"/>
    <property type="match status" value="1"/>
</dbReference>
<dbReference type="SUPFAM" id="SSF140990">
    <property type="entry name" value="FtsH protease domain-like"/>
    <property type="match status" value="1"/>
</dbReference>
<evidence type="ECO:0000256" key="8">
    <source>
        <dbReference type="ARBA" id="ARBA00022741"/>
    </source>
</evidence>
<dbReference type="GO" id="GO:0005524">
    <property type="term" value="F:ATP binding"/>
    <property type="evidence" value="ECO:0007669"/>
    <property type="project" value="UniProtKB-UniRule"/>
</dbReference>
<dbReference type="InterPro" id="IPR027417">
    <property type="entry name" value="P-loop_NTPase"/>
</dbReference>
<dbReference type="GO" id="GO:0004222">
    <property type="term" value="F:metalloendopeptidase activity"/>
    <property type="evidence" value="ECO:0007669"/>
    <property type="project" value="InterPro"/>
</dbReference>
<dbReference type="GO" id="GO:0016887">
    <property type="term" value="F:ATP hydrolysis activity"/>
    <property type="evidence" value="ECO:0007669"/>
    <property type="project" value="UniProtKB-UniRule"/>
</dbReference>
<comment type="similarity">
    <text evidence="17">Belongs to the AAA ATPase family.</text>
</comment>
<keyword evidence="11 16" id="KW-0067">ATP-binding</keyword>
<evidence type="ECO:0000256" key="5">
    <source>
        <dbReference type="ARBA" id="ARBA00022670"/>
    </source>
</evidence>
<evidence type="ECO:0000256" key="7">
    <source>
        <dbReference type="ARBA" id="ARBA00022723"/>
    </source>
</evidence>
<dbReference type="HAMAP" id="MF_01458">
    <property type="entry name" value="FtsH"/>
    <property type="match status" value="1"/>
</dbReference>
<evidence type="ECO:0000256" key="18">
    <source>
        <dbReference type="SAM" id="MobiDB-lite"/>
    </source>
</evidence>
<evidence type="ECO:0000256" key="17">
    <source>
        <dbReference type="RuleBase" id="RU003651"/>
    </source>
</evidence>
<evidence type="ECO:0000259" key="19">
    <source>
        <dbReference type="SMART" id="SM00382"/>
    </source>
</evidence>
<feature type="binding site" evidence="16">
    <location>
        <position position="544"/>
    </location>
    <ligand>
        <name>Zn(2+)</name>
        <dbReference type="ChEBI" id="CHEBI:29105"/>
        <note>catalytic</note>
    </ligand>
</feature>
<dbReference type="InterPro" id="IPR000642">
    <property type="entry name" value="Peptidase_M41"/>
</dbReference>
<dbReference type="EC" id="3.4.24.-" evidence="16"/>
<evidence type="ECO:0000256" key="15">
    <source>
        <dbReference type="ARBA" id="ARBA00061570"/>
    </source>
</evidence>
<feature type="binding site" evidence="16">
    <location>
        <position position="471"/>
    </location>
    <ligand>
        <name>Zn(2+)</name>
        <dbReference type="ChEBI" id="CHEBI:29105"/>
        <note>catalytic</note>
    </ligand>
</feature>
<dbReference type="InterPro" id="IPR005936">
    <property type="entry name" value="FtsH"/>
</dbReference>
<dbReference type="GO" id="GO:0006508">
    <property type="term" value="P:proteolysis"/>
    <property type="evidence" value="ECO:0007669"/>
    <property type="project" value="UniProtKB-KW"/>
</dbReference>
<dbReference type="FunFam" id="1.10.8.60:FF:000001">
    <property type="entry name" value="ATP-dependent zinc metalloprotease FtsH"/>
    <property type="match status" value="1"/>
</dbReference>
<keyword evidence="20" id="KW-0132">Cell division</keyword>
<evidence type="ECO:0000256" key="11">
    <source>
        <dbReference type="ARBA" id="ARBA00022840"/>
    </source>
</evidence>
<comment type="cofactor">
    <cofactor evidence="16">
        <name>Zn(2+)</name>
        <dbReference type="ChEBI" id="CHEBI:29105"/>
    </cofactor>
    <text evidence="16">Binds 1 zinc ion per subunit.</text>
</comment>
<feature type="domain" description="AAA+ ATPase" evidence="19">
    <location>
        <begin position="237"/>
        <end position="376"/>
    </location>
</feature>
<keyword evidence="9 16" id="KW-0378">Hydrolase</keyword>
<dbReference type="CDD" id="cd19501">
    <property type="entry name" value="RecA-like_FtsH"/>
    <property type="match status" value="1"/>
</dbReference>
<evidence type="ECO:0000256" key="6">
    <source>
        <dbReference type="ARBA" id="ARBA00022692"/>
    </source>
</evidence>
<comment type="subunit">
    <text evidence="16">Homohexamer.</text>
</comment>
<dbReference type="AlphaFoldDB" id="A0A250J2S9"/>
<proteinExistence type="inferred from homology"/>
<keyword evidence="14 16" id="KW-0472">Membrane</keyword>
<gene>
    <name evidence="16" type="primary">ftsH</name>
    <name evidence="20" type="ORF">CYFUS_003698</name>
</gene>
<keyword evidence="10 16" id="KW-0862">Zinc</keyword>
<keyword evidence="8 16" id="KW-0547">Nucleotide-binding</keyword>
<evidence type="ECO:0000313" key="20">
    <source>
        <dbReference type="EMBL" id="ATB38265.1"/>
    </source>
</evidence>
<dbReference type="GO" id="GO:0030163">
    <property type="term" value="P:protein catabolic process"/>
    <property type="evidence" value="ECO:0007669"/>
    <property type="project" value="UniProtKB-UniRule"/>
</dbReference>
<feature type="transmembrane region" description="Helical" evidence="16">
    <location>
        <begin position="35"/>
        <end position="52"/>
    </location>
</feature>
<sequence length="689" mass="74610">MKPENTIPPGGSPRGKKQDKSPTPSPKGFRFGSPLGYILLLVLGFMLFRNVFQDAGVQRVTYSRFRESLSEGKFSRVQLSPEWVKGYLKDGAAPAADVPGQGGGAGGPLRSEPGALPWLAYRVQGDNDLVPLLEEKGVQYEAVPQSNFSDVLWVWLVPLGLAFFFWSFMMRRMAGGIGQGPQSVMSFGKTRAKVQAEADTGVGFKDVAGVDEAVDELREIVEFLKTPEKFRRLGGRIPKGVLLVGPPGTGKTLLARAVAGEAGVPFFSLSGSEFVEMFVGVGAARVRDLFAQATAKAPCIIFIDELDAIGKSRNAGVAGGHDEREQTLNQLLAEMDGFDSRAGLIILAATNRPEILDSALMRPGRFDRQVLVDRPDKRGRERVLEIHSKGVKLGPDVDLKSIASRTPGFAGADLANVVNEAALLAARKNRDAVLKADFEEAIERVVAGLQKKNRRMNEREKDIVAHHEAGHTVVGWMLPHAERVTKVSIIPRGIAALGYTMSLPLEDRYLMSFDELRDKMAAMMGGRAAEEIFIGEVSTGASNDLKQATDVAKLMVRDYGMSSLGPVALGADQGPGFLRGAGLPETRTYSEQTARMVDEEIRKMVTEALDRARQVLTHHRDKVEALAARLLASEVVDEDELRAILGPKAVAERGLLHPEARQVISAHPVSSDEPAPSGTQHAQGSFPDV</sequence>
<dbReference type="GO" id="GO:0008270">
    <property type="term" value="F:zinc ion binding"/>
    <property type="evidence" value="ECO:0007669"/>
    <property type="project" value="UniProtKB-UniRule"/>
</dbReference>
<evidence type="ECO:0000256" key="2">
    <source>
        <dbReference type="ARBA" id="ARBA00010044"/>
    </source>
</evidence>
<accession>A0A250J2S9</accession>
<keyword evidence="13 16" id="KW-0482">Metalloprotease</keyword>
<dbReference type="PROSITE" id="PS00674">
    <property type="entry name" value="AAA"/>
    <property type="match status" value="1"/>
</dbReference>
<evidence type="ECO:0000256" key="10">
    <source>
        <dbReference type="ARBA" id="ARBA00022833"/>
    </source>
</evidence>
<feature type="transmembrane region" description="Helical" evidence="16">
    <location>
        <begin position="152"/>
        <end position="169"/>
    </location>
</feature>
<reference evidence="20 21" key="1">
    <citation type="submission" date="2017-06" db="EMBL/GenBank/DDBJ databases">
        <title>Sequencing and comparative analysis of myxobacterial genomes.</title>
        <authorList>
            <person name="Rupp O."/>
            <person name="Goesmann A."/>
            <person name="Sogaard-Andersen L."/>
        </authorList>
    </citation>
    <scope>NUCLEOTIDE SEQUENCE [LARGE SCALE GENOMIC DNA]</scope>
    <source>
        <strain evidence="20 21">DSM 52655</strain>
    </source>
</reference>
<keyword evidence="6 16" id="KW-0812">Transmembrane</keyword>
<keyword evidence="20" id="KW-0131">Cell cycle</keyword>
<dbReference type="GO" id="GO:0004176">
    <property type="term" value="F:ATP-dependent peptidase activity"/>
    <property type="evidence" value="ECO:0007669"/>
    <property type="project" value="InterPro"/>
</dbReference>
<comment type="subcellular location">
    <subcellularLocation>
        <location evidence="16">Cell membrane</location>
        <topology evidence="16">Multi-pass membrane protein</topology>
        <orientation evidence="16">Cytoplasmic side</orientation>
    </subcellularLocation>
    <subcellularLocation>
        <location evidence="1">Membrane</location>
    </subcellularLocation>
</comment>
<dbReference type="NCBIfam" id="TIGR01241">
    <property type="entry name" value="FtsH_fam"/>
    <property type="match status" value="1"/>
</dbReference>
<dbReference type="PANTHER" id="PTHR23076:SF97">
    <property type="entry name" value="ATP-DEPENDENT ZINC METALLOPROTEASE YME1L1"/>
    <property type="match status" value="1"/>
</dbReference>
<dbReference type="Gene3D" id="3.30.720.210">
    <property type="match status" value="1"/>
</dbReference>
<evidence type="ECO:0000256" key="16">
    <source>
        <dbReference type="HAMAP-Rule" id="MF_01458"/>
    </source>
</evidence>
<dbReference type="InterPro" id="IPR011546">
    <property type="entry name" value="Pept_M41_FtsH_extracell"/>
</dbReference>